<dbReference type="PROSITE" id="PS01149">
    <property type="entry name" value="PSI_RSU"/>
    <property type="match status" value="1"/>
</dbReference>
<dbReference type="Pfam" id="PF00849">
    <property type="entry name" value="PseudoU_synth_2"/>
    <property type="match status" value="1"/>
</dbReference>
<protein>
    <recommendedName>
        <fullName evidence="3">Pseudouridine synthase</fullName>
        <ecNumber evidence="3">5.4.99.-</ecNumber>
    </recommendedName>
</protein>
<evidence type="ECO:0000259" key="4">
    <source>
        <dbReference type="Pfam" id="PF00849"/>
    </source>
</evidence>
<sequence length="203" mass="22329">MSRDAEPTLEAPQAVHTSAKLLALNKPKGYLVTRSDDLGRKTVYNLLPSWAYEQGWMPIGRLDLESRGLLLFTTEGKINNALTKPGSCVKVYEIWVRGHVSDAHIAQALQGVETPQGLLKALGVEKIGTGGAKTKLRVIIDEGKNRHIRRLFGALSDAKFGTPLKVIALERVSIGSLTLELELGKWRFLLPEEEKALLKNLAP</sequence>
<dbReference type="SUPFAM" id="SSF55120">
    <property type="entry name" value="Pseudouridine synthase"/>
    <property type="match status" value="1"/>
</dbReference>
<dbReference type="PANTHER" id="PTHR47683:SF2">
    <property type="entry name" value="RNA-BINDING S4 DOMAIN-CONTAINING PROTEIN"/>
    <property type="match status" value="1"/>
</dbReference>
<dbReference type="InterPro" id="IPR006145">
    <property type="entry name" value="PsdUridine_synth_RsuA/RluA"/>
</dbReference>
<keyword evidence="6" id="KW-1185">Reference proteome</keyword>
<dbReference type="Gene3D" id="3.30.70.580">
    <property type="entry name" value="Pseudouridine synthase I, catalytic domain, N-terminal subdomain"/>
    <property type="match status" value="1"/>
</dbReference>
<dbReference type="PANTHER" id="PTHR47683">
    <property type="entry name" value="PSEUDOURIDINE SYNTHASE FAMILY PROTEIN-RELATED"/>
    <property type="match status" value="1"/>
</dbReference>
<evidence type="ECO:0000313" key="6">
    <source>
        <dbReference type="Proteomes" id="UP000703590"/>
    </source>
</evidence>
<evidence type="ECO:0000256" key="1">
    <source>
        <dbReference type="ARBA" id="ARBA00008348"/>
    </source>
</evidence>
<comment type="similarity">
    <text evidence="1 3">Belongs to the pseudouridine synthase RsuA family.</text>
</comment>
<dbReference type="InterPro" id="IPR050343">
    <property type="entry name" value="RsuA_PseudoU_synthase"/>
</dbReference>
<name>A0ABS2WUF9_9BACT</name>
<evidence type="ECO:0000256" key="2">
    <source>
        <dbReference type="ARBA" id="ARBA00023235"/>
    </source>
</evidence>
<accession>A0ABS2WUF9</accession>
<comment type="caution">
    <text evidence="5">The sequence shown here is derived from an EMBL/GenBank/DDBJ whole genome shotgun (WGS) entry which is preliminary data.</text>
</comment>
<dbReference type="RefSeq" id="WP_205459842.1">
    <property type="nucleotide sequence ID" value="NZ_JAFHKK010000030.1"/>
</dbReference>
<dbReference type="Proteomes" id="UP000703590">
    <property type="component" value="Unassembled WGS sequence"/>
</dbReference>
<evidence type="ECO:0000313" key="5">
    <source>
        <dbReference type="EMBL" id="MBN2965294.1"/>
    </source>
</evidence>
<dbReference type="EC" id="5.4.99.-" evidence="3"/>
<feature type="domain" description="Pseudouridine synthase RsuA/RluA-like" evidence="4">
    <location>
        <begin position="21"/>
        <end position="152"/>
    </location>
</feature>
<dbReference type="InterPro" id="IPR042092">
    <property type="entry name" value="PsdUridine_s_RsuA/RluB/E/F_cat"/>
</dbReference>
<dbReference type="InterPro" id="IPR020103">
    <property type="entry name" value="PsdUridine_synth_cat_dom_sf"/>
</dbReference>
<dbReference type="Gene3D" id="3.30.70.1560">
    <property type="entry name" value="Alpha-L RNA-binding motif"/>
    <property type="match status" value="1"/>
</dbReference>
<dbReference type="EMBL" id="JAFHKK010000030">
    <property type="protein sequence ID" value="MBN2965294.1"/>
    <property type="molecule type" value="Genomic_DNA"/>
</dbReference>
<proteinExistence type="inferred from homology"/>
<gene>
    <name evidence="5" type="ORF">JWV37_10915</name>
</gene>
<dbReference type="NCBIfam" id="TIGR00093">
    <property type="entry name" value="pseudouridine synthase"/>
    <property type="match status" value="1"/>
</dbReference>
<dbReference type="InterPro" id="IPR018496">
    <property type="entry name" value="PsdUridine_synth_RsuA/RluB_CS"/>
</dbReference>
<reference evidence="5" key="2">
    <citation type="submission" date="2021-02" db="EMBL/GenBank/DDBJ databases">
        <authorList>
            <person name="Merkel A.Y."/>
        </authorList>
    </citation>
    <scope>NUCLEOTIDE SEQUENCE</scope>
    <source>
        <strain evidence="5">T05b</strain>
    </source>
</reference>
<organism evidence="5 6">
    <name type="scientific">Sulfurospirillum tamanense</name>
    <dbReference type="NCBI Taxonomy" id="2813362"/>
    <lineage>
        <taxon>Bacteria</taxon>
        <taxon>Pseudomonadati</taxon>
        <taxon>Campylobacterota</taxon>
        <taxon>Epsilonproteobacteria</taxon>
        <taxon>Campylobacterales</taxon>
        <taxon>Sulfurospirillaceae</taxon>
        <taxon>Sulfurospirillum</taxon>
    </lineage>
</organism>
<dbReference type="InterPro" id="IPR020094">
    <property type="entry name" value="TruA/RsuA/RluB/E/F_N"/>
</dbReference>
<evidence type="ECO:0000256" key="3">
    <source>
        <dbReference type="RuleBase" id="RU003887"/>
    </source>
</evidence>
<dbReference type="InterPro" id="IPR000748">
    <property type="entry name" value="PsdUridine_synth_RsuA/RluB/E/F"/>
</dbReference>
<keyword evidence="2 3" id="KW-0413">Isomerase</keyword>
<reference evidence="5" key="1">
    <citation type="submission" date="2021-02" db="EMBL/GenBank/DDBJ databases">
        <title>Sulfurospirillum tamanensis sp. nov.</title>
        <authorList>
            <person name="Frolova A."/>
            <person name="Merkel A."/>
            <person name="Slobodkin A."/>
        </authorList>
    </citation>
    <scope>NUCLEOTIDE SEQUENCE</scope>
    <source>
        <strain evidence="5">T05b</strain>
    </source>
</reference>